<dbReference type="AlphaFoldDB" id="A0AA87B9K3"/>
<dbReference type="GO" id="GO:0071039">
    <property type="term" value="P:nuclear polyadenylation-dependent CUT catabolic process"/>
    <property type="evidence" value="ECO:0007669"/>
    <property type="project" value="TreeGrafter"/>
</dbReference>
<evidence type="ECO:0008006" key="4">
    <source>
        <dbReference type="Google" id="ProtNLM"/>
    </source>
</evidence>
<dbReference type="InterPro" id="IPR044876">
    <property type="entry name" value="HRDC_dom_sf"/>
</dbReference>
<dbReference type="GO" id="GO:0071035">
    <property type="term" value="P:nuclear polyadenylation-dependent rRNA catabolic process"/>
    <property type="evidence" value="ECO:0007669"/>
    <property type="project" value="TreeGrafter"/>
</dbReference>
<dbReference type="GO" id="GO:0071036">
    <property type="term" value="P:nuclear polyadenylation-dependent snoRNA catabolic process"/>
    <property type="evidence" value="ECO:0007669"/>
    <property type="project" value="TreeGrafter"/>
</dbReference>
<dbReference type="GO" id="GO:0000175">
    <property type="term" value="F:3'-5'-RNA exonuclease activity"/>
    <property type="evidence" value="ECO:0007669"/>
    <property type="project" value="InterPro"/>
</dbReference>
<dbReference type="Proteomes" id="UP001189624">
    <property type="component" value="Chromosome 11"/>
</dbReference>
<keyword evidence="3" id="KW-1185">Reference proteome</keyword>
<dbReference type="PANTHER" id="PTHR12124">
    <property type="entry name" value="POLYMYOSITIS/SCLERODERMA AUTOANTIGEN-RELATED"/>
    <property type="match status" value="1"/>
</dbReference>
<dbReference type="InterPro" id="IPR045092">
    <property type="entry name" value="Rrp6-like"/>
</dbReference>
<dbReference type="GO" id="GO:0003727">
    <property type="term" value="F:single-stranded RNA binding"/>
    <property type="evidence" value="ECO:0007669"/>
    <property type="project" value="TreeGrafter"/>
</dbReference>
<gene>
    <name evidence="2" type="ORF">AYBTSS11_LOCUS31263</name>
</gene>
<dbReference type="GO" id="GO:0071044">
    <property type="term" value="P:histone mRNA catabolic process"/>
    <property type="evidence" value="ECO:0007669"/>
    <property type="project" value="TreeGrafter"/>
</dbReference>
<reference evidence="2" key="1">
    <citation type="submission" date="2023-10" db="EMBL/GenBank/DDBJ databases">
        <authorList>
            <person name="Domelevo Entfellner J.-B."/>
        </authorList>
    </citation>
    <scope>NUCLEOTIDE SEQUENCE</scope>
</reference>
<organism evidence="2 3">
    <name type="scientific">Sphenostylis stenocarpa</name>
    <dbReference type="NCBI Taxonomy" id="92480"/>
    <lineage>
        <taxon>Eukaryota</taxon>
        <taxon>Viridiplantae</taxon>
        <taxon>Streptophyta</taxon>
        <taxon>Embryophyta</taxon>
        <taxon>Tracheophyta</taxon>
        <taxon>Spermatophyta</taxon>
        <taxon>Magnoliopsida</taxon>
        <taxon>eudicotyledons</taxon>
        <taxon>Gunneridae</taxon>
        <taxon>Pentapetalae</taxon>
        <taxon>rosids</taxon>
        <taxon>fabids</taxon>
        <taxon>Fabales</taxon>
        <taxon>Fabaceae</taxon>
        <taxon>Papilionoideae</taxon>
        <taxon>50 kb inversion clade</taxon>
        <taxon>NPAAA clade</taxon>
        <taxon>indigoferoid/millettioid clade</taxon>
        <taxon>Phaseoleae</taxon>
        <taxon>Sphenostylis</taxon>
    </lineage>
</organism>
<feature type="region of interest" description="Disordered" evidence="1">
    <location>
        <begin position="372"/>
        <end position="392"/>
    </location>
</feature>
<dbReference type="Gene3D" id="1.10.150.80">
    <property type="entry name" value="HRDC domain"/>
    <property type="match status" value="1"/>
</dbReference>
<dbReference type="Gramene" id="rna-AYBTSS11_LOCUS31263">
    <property type="protein sequence ID" value="CAJ1979052.1"/>
    <property type="gene ID" value="gene-AYBTSS11_LOCUS31263"/>
</dbReference>
<dbReference type="GO" id="GO:0000176">
    <property type="term" value="C:nuclear exosome (RNase complex)"/>
    <property type="evidence" value="ECO:0007669"/>
    <property type="project" value="TreeGrafter"/>
</dbReference>
<name>A0AA87B9K3_9FABA</name>
<dbReference type="GO" id="GO:0000467">
    <property type="term" value="P:exonucleolytic trimming to generate mature 3'-end of 5.8S rRNA from tricistronic rRNA transcript (SSU-rRNA, 5.8S rRNA, LSU-rRNA)"/>
    <property type="evidence" value="ECO:0007669"/>
    <property type="project" value="InterPro"/>
</dbReference>
<dbReference type="GO" id="GO:0071051">
    <property type="term" value="P:poly(A)-dependent snoRNA 3'-end processing"/>
    <property type="evidence" value="ECO:0007669"/>
    <property type="project" value="TreeGrafter"/>
</dbReference>
<dbReference type="EMBL" id="OY731408">
    <property type="protein sequence ID" value="CAJ1979052.1"/>
    <property type="molecule type" value="Genomic_DNA"/>
</dbReference>
<dbReference type="GO" id="GO:0071040">
    <property type="term" value="P:nuclear polyadenylation-dependent antisense transcript catabolic process"/>
    <property type="evidence" value="ECO:0007669"/>
    <property type="project" value="TreeGrafter"/>
</dbReference>
<sequence>MSILQARIHDESLKYVLSDQAIVALASQPSASQSEIQNTIAQADVNMEMGVNSFIISPSPVVSSHLSDIYHLLANKLVNDDDIYSVILQKCIGQNGSCPLSIFNYALLINSNLRPNSAHKQLGPKNPKHYSRKASRDLFVQKFSCKSPVYHNCRIFANDGRLLCYCDEKKLKWYLSRDLAKLVDEDPPAIMLLFEPKGRPEDEDNDFYIQSKKNICVGCGEGNHYLRYRIIPSCYRIHFPEHLKSHRSHDIVLLCVDCHEVAHAAAEKYKRKIAVEFGIPLYLRRVVHPGQKAEKQIEESGVSPLQLRTAAMALLRHGPRMPANRREELTEIIKKYYGGRDISDKDLERALQVGMTPHERRRFEKKRGFSFKHSTGSTATVPEQNKHVGCSPRMSNIDDFKVVTHDGSSANEVDTELFMEKDDFRNSTKASNITVNGAAPSILNKSGITVETTDCNEDSDSAVNVDSSCLSRRQTNGLGYLSCSPNDEKYIQIEHNAKLSLLGHGPHGKQVVEHLLREYGEDGVREFCQRWRQVFVDAVKPRFLPGGWDVKHSGRRDFGEFSVYKPDKRAASATGE</sequence>
<evidence type="ECO:0000313" key="3">
    <source>
        <dbReference type="Proteomes" id="UP001189624"/>
    </source>
</evidence>
<feature type="compositionally biased region" description="Polar residues" evidence="1">
    <location>
        <begin position="372"/>
        <end position="383"/>
    </location>
</feature>
<evidence type="ECO:0000256" key="1">
    <source>
        <dbReference type="SAM" id="MobiDB-lite"/>
    </source>
</evidence>
<accession>A0AA87B9K3</accession>
<proteinExistence type="predicted"/>
<dbReference type="GO" id="GO:0071037">
    <property type="term" value="P:nuclear polyadenylation-dependent snRNA catabolic process"/>
    <property type="evidence" value="ECO:0007669"/>
    <property type="project" value="TreeGrafter"/>
</dbReference>
<evidence type="ECO:0000313" key="2">
    <source>
        <dbReference type="EMBL" id="CAJ1979052.1"/>
    </source>
</evidence>
<dbReference type="PANTHER" id="PTHR12124:SF68">
    <property type="entry name" value="PROTEIN RRP6-LIKE 3"/>
    <property type="match status" value="1"/>
</dbReference>
<dbReference type="GO" id="GO:0071038">
    <property type="term" value="P:TRAMP-dependent tRNA surveillance pathway"/>
    <property type="evidence" value="ECO:0007669"/>
    <property type="project" value="TreeGrafter"/>
</dbReference>
<protein>
    <recommendedName>
        <fullName evidence="4">HRDC domain-containing protein</fullName>
    </recommendedName>
</protein>
<dbReference type="GO" id="GO:0005730">
    <property type="term" value="C:nucleolus"/>
    <property type="evidence" value="ECO:0007669"/>
    <property type="project" value="TreeGrafter"/>
</dbReference>